<feature type="transmembrane region" description="Helical" evidence="1">
    <location>
        <begin position="333"/>
        <end position="353"/>
    </location>
</feature>
<organism evidence="3 4">
    <name type="scientific">Zophobas morio</name>
    <dbReference type="NCBI Taxonomy" id="2755281"/>
    <lineage>
        <taxon>Eukaryota</taxon>
        <taxon>Metazoa</taxon>
        <taxon>Ecdysozoa</taxon>
        <taxon>Arthropoda</taxon>
        <taxon>Hexapoda</taxon>
        <taxon>Insecta</taxon>
        <taxon>Pterygota</taxon>
        <taxon>Neoptera</taxon>
        <taxon>Endopterygota</taxon>
        <taxon>Coleoptera</taxon>
        <taxon>Polyphaga</taxon>
        <taxon>Cucujiformia</taxon>
        <taxon>Tenebrionidae</taxon>
        <taxon>Zophobas</taxon>
    </lineage>
</organism>
<evidence type="ECO:0000313" key="4">
    <source>
        <dbReference type="Proteomes" id="UP001168821"/>
    </source>
</evidence>
<dbReference type="GO" id="GO:0098855">
    <property type="term" value="C:HCN channel complex"/>
    <property type="evidence" value="ECO:0007669"/>
    <property type="project" value="TreeGrafter"/>
</dbReference>
<feature type="transmembrane region" description="Helical" evidence="1">
    <location>
        <begin position="228"/>
        <end position="252"/>
    </location>
</feature>
<dbReference type="InterPro" id="IPR000595">
    <property type="entry name" value="cNMP-bd_dom"/>
</dbReference>
<feature type="transmembrane region" description="Helical" evidence="1">
    <location>
        <begin position="86"/>
        <end position="110"/>
    </location>
</feature>
<dbReference type="EMBL" id="JALNTZ010000005">
    <property type="protein sequence ID" value="KAJ3650798.1"/>
    <property type="molecule type" value="Genomic_DNA"/>
</dbReference>
<protein>
    <recommendedName>
        <fullName evidence="2">Cyclic nucleotide-binding domain-containing protein</fullName>
    </recommendedName>
</protein>
<feature type="transmembrane region" description="Helical" evidence="1">
    <location>
        <begin position="165"/>
        <end position="186"/>
    </location>
</feature>
<dbReference type="InterPro" id="IPR014710">
    <property type="entry name" value="RmlC-like_jellyroll"/>
</dbReference>
<proteinExistence type="predicted"/>
<accession>A0AA38MBZ8</accession>
<dbReference type="Gene3D" id="2.60.120.10">
    <property type="entry name" value="Jelly Rolls"/>
    <property type="match status" value="1"/>
</dbReference>
<name>A0AA38MBZ8_9CUCU</name>
<feature type="transmembrane region" description="Helical" evidence="1">
    <location>
        <begin position="122"/>
        <end position="144"/>
    </location>
</feature>
<keyword evidence="1" id="KW-0812">Transmembrane</keyword>
<sequence>MDFFIHECSLTKEEKGDTIRSPYSSRLQAAFFWFREITTVERNEQSRRYFRSMATLLKEKKRHLLTKQYAYTIHPFSRFVKYRQMFMFVVLFLSLWLDPYLGSFYARVYFDPTRERIPIDGVVVILTFCLTIDLVVCFFMGYNVDKTREVVLQQKMIAKRYLRTFFFFDFIPLLQTYLMIFFGRHISIEARIFIYTFKSFRVVRLFTMLQNFMTVLKRLRIKELQRKICALVVLACLFLHFCACHICLSAELREISGYVKSDSWLNRLEEFRAAKVQALDPTAEDPVMLKYLVFIKYYGTMSDYLEHFQVVVSHFMGAGIGQYKTRDEREMMIFSMLLILGLFYWVVMLAYVLQIYGTTKVSESSFEELLMHMTNYMVRNRFPHRLKRRILKYYDIKFNKMFFSEIAILNTLSVHLRMEVLLYSCRHMVSSVHIFRGLSRAAVGSMLALLRHEIYLPGDIIMSNDDPLETKKLFFVAYGTCAMLTTGGVEATHIEDGNQFGEIAQDETDPITVLYTVQAIEVADIYYLRETDFQYCCARHPEILHKMSGVLKQKMEQYTMMVSVTEAGTGGFYGADIITELRLKRILHRGIRRELMM</sequence>
<keyword evidence="4" id="KW-1185">Reference proteome</keyword>
<reference evidence="3" key="1">
    <citation type="journal article" date="2023" name="G3 (Bethesda)">
        <title>Whole genome assemblies of Zophobas morio and Tenebrio molitor.</title>
        <authorList>
            <person name="Kaur S."/>
            <person name="Stinson S.A."/>
            <person name="diCenzo G.C."/>
        </authorList>
    </citation>
    <scope>NUCLEOTIDE SEQUENCE</scope>
    <source>
        <strain evidence="3">QUZm001</strain>
    </source>
</reference>
<evidence type="ECO:0000256" key="1">
    <source>
        <dbReference type="SAM" id="Phobius"/>
    </source>
</evidence>
<dbReference type="InterPro" id="IPR018490">
    <property type="entry name" value="cNMP-bd_dom_sf"/>
</dbReference>
<dbReference type="Gene3D" id="1.10.287.630">
    <property type="entry name" value="Helix hairpin bin"/>
    <property type="match status" value="1"/>
</dbReference>
<dbReference type="AlphaFoldDB" id="A0AA38MBZ8"/>
<dbReference type="InterPro" id="IPR051413">
    <property type="entry name" value="K/Na_HCN_channel"/>
</dbReference>
<dbReference type="PANTHER" id="PTHR45689:SF14">
    <property type="entry name" value="CYCLIC NUCLEOTIDE-GATED CATION CHANNEL SUBUNIT A-LIKE PROTEIN"/>
    <property type="match status" value="1"/>
</dbReference>
<dbReference type="Proteomes" id="UP001168821">
    <property type="component" value="Unassembled WGS sequence"/>
</dbReference>
<feature type="domain" description="Cyclic nucleotide-binding" evidence="2">
    <location>
        <begin position="434"/>
        <end position="504"/>
    </location>
</feature>
<dbReference type="GO" id="GO:0005249">
    <property type="term" value="F:voltage-gated potassium channel activity"/>
    <property type="evidence" value="ECO:0007669"/>
    <property type="project" value="TreeGrafter"/>
</dbReference>
<dbReference type="Gene3D" id="1.10.287.70">
    <property type="match status" value="1"/>
</dbReference>
<dbReference type="GO" id="GO:0035725">
    <property type="term" value="P:sodium ion transmembrane transport"/>
    <property type="evidence" value="ECO:0007669"/>
    <property type="project" value="TreeGrafter"/>
</dbReference>
<gene>
    <name evidence="3" type="ORF">Zmor_016877</name>
</gene>
<keyword evidence="1" id="KW-1133">Transmembrane helix</keyword>
<dbReference type="CDD" id="cd00038">
    <property type="entry name" value="CAP_ED"/>
    <property type="match status" value="1"/>
</dbReference>
<evidence type="ECO:0000313" key="3">
    <source>
        <dbReference type="EMBL" id="KAJ3650798.1"/>
    </source>
</evidence>
<dbReference type="PANTHER" id="PTHR45689">
    <property type="entry name" value="I[[H]] CHANNEL, ISOFORM E"/>
    <property type="match status" value="1"/>
</dbReference>
<dbReference type="GO" id="GO:0003254">
    <property type="term" value="P:regulation of membrane depolarization"/>
    <property type="evidence" value="ECO:0007669"/>
    <property type="project" value="TreeGrafter"/>
</dbReference>
<keyword evidence="1" id="KW-0472">Membrane</keyword>
<comment type="caution">
    <text evidence="3">The sequence shown here is derived from an EMBL/GenBank/DDBJ whole genome shotgun (WGS) entry which is preliminary data.</text>
</comment>
<dbReference type="PROSITE" id="PS50042">
    <property type="entry name" value="CNMP_BINDING_3"/>
    <property type="match status" value="1"/>
</dbReference>
<evidence type="ECO:0000259" key="2">
    <source>
        <dbReference type="PROSITE" id="PS50042"/>
    </source>
</evidence>
<dbReference type="SUPFAM" id="SSF51206">
    <property type="entry name" value="cAMP-binding domain-like"/>
    <property type="match status" value="1"/>
</dbReference>